<reference evidence="5 6" key="1">
    <citation type="submission" date="2018-02" db="EMBL/GenBank/DDBJ databases">
        <title>novel marine gammaproteobacteria from coastal saline agro ecosystem.</title>
        <authorList>
            <person name="Krishnan R."/>
            <person name="Ramesh Kumar N."/>
        </authorList>
    </citation>
    <scope>NUCLEOTIDE SEQUENCE [LARGE SCALE GENOMIC DNA]</scope>
    <source>
        <strain evidence="5 6">228</strain>
    </source>
</reference>
<dbReference type="Proteomes" id="UP000238196">
    <property type="component" value="Unassembled WGS sequence"/>
</dbReference>
<dbReference type="InterPro" id="IPR050955">
    <property type="entry name" value="Plant_Biomass_Hydrol_Est"/>
</dbReference>
<evidence type="ECO:0000256" key="2">
    <source>
        <dbReference type="ARBA" id="ARBA00022801"/>
    </source>
</evidence>
<evidence type="ECO:0000313" key="5">
    <source>
        <dbReference type="EMBL" id="PPC78976.1"/>
    </source>
</evidence>
<protein>
    <recommendedName>
        <fullName evidence="4">Dienelactone hydrolase domain-containing protein</fullName>
    </recommendedName>
</protein>
<dbReference type="GO" id="GO:0016787">
    <property type="term" value="F:hydrolase activity"/>
    <property type="evidence" value="ECO:0007669"/>
    <property type="project" value="UniProtKB-KW"/>
</dbReference>
<comment type="caution">
    <text evidence="5">The sequence shown here is derived from an EMBL/GenBank/DDBJ whole genome shotgun (WGS) entry which is preliminary data.</text>
</comment>
<gene>
    <name evidence="5" type="ORF">C4K68_02115</name>
</gene>
<dbReference type="Pfam" id="PF01738">
    <property type="entry name" value="DLH"/>
    <property type="match status" value="1"/>
</dbReference>
<dbReference type="PANTHER" id="PTHR43037:SF5">
    <property type="entry name" value="FERULOYL ESTERASE"/>
    <property type="match status" value="1"/>
</dbReference>
<evidence type="ECO:0000256" key="3">
    <source>
        <dbReference type="SAM" id="SignalP"/>
    </source>
</evidence>
<feature type="signal peptide" evidence="3">
    <location>
        <begin position="1"/>
        <end position="24"/>
    </location>
</feature>
<dbReference type="InterPro" id="IPR029058">
    <property type="entry name" value="AB_hydrolase_fold"/>
</dbReference>
<feature type="domain" description="Dienelactone hydrolase" evidence="4">
    <location>
        <begin position="87"/>
        <end position="272"/>
    </location>
</feature>
<evidence type="ECO:0000259" key="4">
    <source>
        <dbReference type="Pfam" id="PF01738"/>
    </source>
</evidence>
<dbReference type="SUPFAM" id="SSF53474">
    <property type="entry name" value="alpha/beta-Hydrolases"/>
    <property type="match status" value="1"/>
</dbReference>
<dbReference type="PANTHER" id="PTHR43037">
    <property type="entry name" value="UNNAMED PRODUCT-RELATED"/>
    <property type="match status" value="1"/>
</dbReference>
<dbReference type="InterPro" id="IPR002925">
    <property type="entry name" value="Dienelactn_hydro"/>
</dbReference>
<keyword evidence="2" id="KW-0378">Hydrolase</keyword>
<evidence type="ECO:0000313" key="6">
    <source>
        <dbReference type="Proteomes" id="UP000238196"/>
    </source>
</evidence>
<evidence type="ECO:0000256" key="1">
    <source>
        <dbReference type="ARBA" id="ARBA00022729"/>
    </source>
</evidence>
<dbReference type="OrthoDB" id="9764953at2"/>
<proteinExistence type="predicted"/>
<dbReference type="AlphaFoldDB" id="A0A2S5KXH6"/>
<name>A0A2S5KXH6_9PROT</name>
<organism evidence="5 6">
    <name type="scientific">Proteobacteria bacterium 228</name>
    <dbReference type="NCBI Taxonomy" id="2083153"/>
    <lineage>
        <taxon>Bacteria</taxon>
        <taxon>Pseudomonadati</taxon>
        <taxon>Pseudomonadota</taxon>
    </lineage>
</organism>
<accession>A0A2S5KXH6</accession>
<dbReference type="Gene3D" id="3.40.50.1820">
    <property type="entry name" value="alpha/beta hydrolase"/>
    <property type="match status" value="1"/>
</dbReference>
<keyword evidence="1 3" id="KW-0732">Signal</keyword>
<dbReference type="EMBL" id="PRLP01000007">
    <property type="protein sequence ID" value="PPC78976.1"/>
    <property type="molecule type" value="Genomic_DNA"/>
</dbReference>
<feature type="chain" id="PRO_5015708450" description="Dienelactone hydrolase domain-containing protein" evidence="3">
    <location>
        <begin position="25"/>
        <end position="295"/>
    </location>
</feature>
<sequence length="295" mass="31592">MSRRPTLLALTLGIMATGITTAYAAESSSTCDLKCQMTELPAKAETRTTVTAGQQTLTPEQQAAKQVAESPRYRAFVPSTYNGSVSFPLVVVLHPSGADENAPFMARQLAELAEKKGYIVVAPLGYDSTAGYGSTYPIVQTFAAKDGMSGITIPNPQSNYLSEVAVMSTLAKVKREMNIDASRVYLMGYGMGSIGAQHLAAKYPNEWAAIAPASGAVTAASYPFSALAANHVAALYIQGEKDRYTPANAVEDLYNQARRAGVDARLIKVPNADNTNAWVGALPQTFDFFSNHRKY</sequence>